<dbReference type="InterPro" id="IPR026854">
    <property type="entry name" value="VPS13_N"/>
</dbReference>
<evidence type="ECO:0000259" key="6">
    <source>
        <dbReference type="Pfam" id="PF25033"/>
    </source>
</evidence>
<keyword evidence="3" id="KW-0445">Lipid transport</keyword>
<dbReference type="OrthoDB" id="428159at2759"/>
<evidence type="ECO:0000259" key="7">
    <source>
        <dbReference type="Pfam" id="PF25036"/>
    </source>
</evidence>
<evidence type="ECO:0000259" key="8">
    <source>
        <dbReference type="Pfam" id="PF25037"/>
    </source>
</evidence>
<evidence type="ECO:0008006" key="11">
    <source>
        <dbReference type="Google" id="ProtNLM"/>
    </source>
</evidence>
<accession>A0A875SB35</accession>
<dbReference type="InterPro" id="IPR056748">
    <property type="entry name" value="VPS13-like_C"/>
</dbReference>
<dbReference type="GO" id="GO:0007005">
    <property type="term" value="P:mitochondrion organization"/>
    <property type="evidence" value="ECO:0007669"/>
    <property type="project" value="TreeGrafter"/>
</dbReference>
<dbReference type="Pfam" id="PF12624">
    <property type="entry name" value="VPS13_N"/>
    <property type="match status" value="1"/>
</dbReference>
<evidence type="ECO:0000256" key="2">
    <source>
        <dbReference type="ARBA" id="ARBA00022448"/>
    </source>
</evidence>
<protein>
    <recommendedName>
        <fullName evidence="11">Vacuolar protein sorting-associated protein</fullName>
    </recommendedName>
</protein>
<evidence type="ECO:0000256" key="3">
    <source>
        <dbReference type="ARBA" id="ARBA00023055"/>
    </source>
</evidence>
<evidence type="ECO:0000313" key="10">
    <source>
        <dbReference type="Proteomes" id="UP000662931"/>
    </source>
</evidence>
<dbReference type="InterPro" id="IPR026847">
    <property type="entry name" value="VPS13"/>
</dbReference>
<dbReference type="EMBL" id="CP064815">
    <property type="protein sequence ID" value="QPG76144.1"/>
    <property type="molecule type" value="Genomic_DNA"/>
</dbReference>
<dbReference type="KEGG" id="bnn:FOA43_003530"/>
<evidence type="ECO:0000256" key="1">
    <source>
        <dbReference type="ARBA" id="ARBA00006545"/>
    </source>
</evidence>
<reference evidence="9" key="1">
    <citation type="submission" date="2020-10" db="EMBL/GenBank/DDBJ databases">
        <authorList>
            <person name="Roach M.J.R."/>
        </authorList>
    </citation>
    <scope>NUCLEOTIDE SEQUENCE</scope>
    <source>
        <strain evidence="9">CBS 1945</strain>
    </source>
</reference>
<dbReference type="InterPro" id="IPR056747">
    <property type="entry name" value="VPS13-like_M"/>
</dbReference>
<dbReference type="InterPro" id="IPR009543">
    <property type="entry name" value="VPS13_VAB"/>
</dbReference>
<dbReference type="Pfam" id="PF25033">
    <property type="entry name" value="VPS13_M"/>
    <property type="match status" value="1"/>
</dbReference>
<feature type="domain" description="VPS13-like middle region" evidence="6">
    <location>
        <begin position="1082"/>
        <end position="1874"/>
    </location>
</feature>
<keyword evidence="10" id="KW-1185">Reference proteome</keyword>
<dbReference type="Pfam" id="PF25036">
    <property type="entry name" value="VPS13_VAB"/>
    <property type="match status" value="1"/>
</dbReference>
<dbReference type="Pfam" id="PF25037">
    <property type="entry name" value="VPS13_C"/>
    <property type="match status" value="1"/>
</dbReference>
<dbReference type="GO" id="GO:0045053">
    <property type="term" value="P:protein retention in Golgi apparatus"/>
    <property type="evidence" value="ECO:0007669"/>
    <property type="project" value="TreeGrafter"/>
</dbReference>
<organism evidence="9 10">
    <name type="scientific">Eeniella nana</name>
    <name type="common">Yeast</name>
    <name type="synonym">Brettanomyces nanus</name>
    <dbReference type="NCBI Taxonomy" id="13502"/>
    <lineage>
        <taxon>Eukaryota</taxon>
        <taxon>Fungi</taxon>
        <taxon>Dikarya</taxon>
        <taxon>Ascomycota</taxon>
        <taxon>Saccharomycotina</taxon>
        <taxon>Pichiomycetes</taxon>
        <taxon>Pichiales</taxon>
        <taxon>Pichiaceae</taxon>
        <taxon>Brettanomyces</taxon>
    </lineage>
</organism>
<proteinExistence type="inferred from homology"/>
<feature type="region of interest" description="Disordered" evidence="4">
    <location>
        <begin position="565"/>
        <end position="585"/>
    </location>
</feature>
<gene>
    <name evidence="9" type="ORF">FOA43_003530</name>
</gene>
<keyword evidence="2" id="KW-0813">Transport</keyword>
<evidence type="ECO:0000313" key="9">
    <source>
        <dbReference type="EMBL" id="QPG76144.1"/>
    </source>
</evidence>
<dbReference type="GO" id="GO:0006623">
    <property type="term" value="P:protein targeting to vacuole"/>
    <property type="evidence" value="ECO:0007669"/>
    <property type="project" value="TreeGrafter"/>
</dbReference>
<dbReference type="RefSeq" id="XP_038779709.1">
    <property type="nucleotide sequence ID" value="XM_038923781.1"/>
</dbReference>
<evidence type="ECO:0000256" key="4">
    <source>
        <dbReference type="SAM" id="MobiDB-lite"/>
    </source>
</evidence>
<dbReference type="GO" id="GO:0006869">
    <property type="term" value="P:lipid transport"/>
    <property type="evidence" value="ECO:0007669"/>
    <property type="project" value="UniProtKB-KW"/>
</dbReference>
<dbReference type="Proteomes" id="UP000662931">
    <property type="component" value="Chromosome 4"/>
</dbReference>
<dbReference type="PANTHER" id="PTHR16166">
    <property type="entry name" value="VACUOLAR PROTEIN SORTING-ASSOCIATED PROTEIN VPS13"/>
    <property type="match status" value="1"/>
</dbReference>
<sequence>MLESLVATILNRTLGTYVENFDPAQLNIGIWSGDVKLRNLKLKEESLDRLGLPIALRFGHLGELTLQIPWSNLKSKPVKVIIENAYILARAKLPTDFDLNKEEAKEQRVKQSKLDELELIDSAEPQSTSVEEQAQNESFLESLTTKIVDNLQVTIRNIHFRYEDDDAFTSIPYSVGITLDELSAVSTDEGWLPGFIVGVASMARKLMTLKSLSVYWDTSSVSIYNEDQDQMIQSFQNIIERTLSSDDVPYLLLPVSGYGHLTVNMKGSTDSAPHYALELFFDEFGLSLDENQYRDILWTVSQVTWYRKTYKFRCQRPKVSVETDPRQWLRYAFKCVYDEIHERNYKWTWGYFKNRRVQRKEYTSLWKAHLEGEETPDKKLRLDELESVLSFEDIKFYREITRMQYKKQYHALPAPKAPVPSSAPSQSRFSIFSWWNGGQSSLTGDAEGENNDNDDNNLALSDDQRKELYDAIEFDESKRLADSLDVPRERVMISVGWNLKKGSLAIKKGESIRPLAAIVFEGMHADLFQRKDSYYLGFKLREFKVEDGSENTLYRHIVSVKPFSGAAKSSGEDDDNNSDTEKVEERLDQKEPFFQISYEKHPLDDSADSELLAKMNSMTIFHNPKFLQEVVSFFSSPKTHVDTIGALMNVAESRIHDFTQQTRIGLQYAFEEHKTVNCKMDLQAPLIIMPLDFKSWSSPVCVLDVGHLSVKSDLANKEMIKKISGNDKRSYTEKDWDEMTTFLYDKFNLQLQDAQVLIGPNIKSAIEQLHCKDEKPSLILDHLTISILLELSIVPSYTHLPLIKLSADIPRIKAVLNDYQHRIFMQALSTMIPDFADDSVPSNNSSDNDALRQLVSNDEDDKHALFQKDLEVSDGQKGSPTVDTMQKSDPLVDLQHKLEVDIRVGLIILSISRCSNPETFEADKLADFVGEDFKLNFYNTTKEMHVKVLLANLSVNDFMETTGQEEFRKLISSKGDSTDDIGSSRQDLFEVEYTRSQRLADFKGELIQAFDQNIDMNISDFKLVVTRKSVLTLMNFMINAFVDPEAPLMPADKLRHNDEADESAPEHIKLNVNMKSITLVLNDDGYKIATMKLEKADIDMFLLPEKMKVDVTLGGISVKDEINDSFPSLKQLIRIRGSELAKLHYESFDPATNRLPYSSVLNFETGSVVVTFVESAFTRLYSFMNQFSRMKDIYDGARVAALNQASSIESPNKMKFKILVRAPIFVFPDVKSPATGLIDAVTVNLGEIDASNAFTERNGHVFNICTANLKNTKISSNFALSGGLKQKLDIIDRLDLALHVDYYDGVDLDRTSTLIEGSITGDDMKLTEWQAYYILQIMQSIPRAFTDYSISEKSIEDIEKDANNANMILGKDRSSETGGQGATLGSVGVSSQKEQETAFTSTGAPNKITVEMSFDVPVLALTLYSGTKHVVNIDGKALSKITLNDVGIEYRLLASGDYALDVHVKSLVVTDVRENRENKFSDIIPASANAEYQFMASVKSSGAANNHHMDLDLAIDSPRLILAMDYLLALKLFVDHVTTTSSTDDLDTRLAVIAEDSSSKNLIEKVPEESEDLKSVGDEESKISYTVNVVDPSIILLANPEKINSEAIVFKISQMVVSSCDTTDLKLEGIGMFLCKMDTYETNRLRVIDDFSLDFSMDSKGSSSTSFLTTITAKIEPLLVRVSLRDIKLALGVFNRANAMYNDASTGAEHKKRSSFGPRSRRASISSEIGRTLSKYAPSVLSSFTHASGGKTSNKKATVLVKAEKFKANLGGVRLVMIGDVHELPVIDMQIKPFEILAKNWSTDLQADTSIKPLIRIYNYSTSAWEPLLDPWSFNIHIEKATHPKPHLAMNIISRRSAEITVTSRSISTLSYFASLIGDNTDIKPRGKDAPYTIINQTGYDLNIWIDEKGSSLEHRKQLTLLKNQEETSWAFEDWRKNRENLSMFTSPNYIGVEFLDSGYHPVRRISLTREGEDVFMLEPSCEDQYHNRLACQIILAPDKVKRVILKSTVTFHNHTSTGIYVGVGNYHEEFVVDREIYIPSNEKTALPIDYVYRGKLAVRPETTSEQFGWSKAKTTQDSKSSSFDWKSIMKSELVLECDELGKSMSRNHYYFHANAKYNSEEALNQVYPHMVINITSPLILQNLLPFDIEWQLFQKGGYKWSDELEHGKSCSVHVVNMSYSAVLKVRVLGSSYSMSAAAIVNSCGDDTTVDKRITLKSADGQRLYLNLFYTRGEDSGSKITIYTPYLIVNRTGRDVYVSDSYSTLISRSRYLSVQDKDKALPDMFSFENDSSDGFMHGGFEENHATIQVGDSKPSRGFGIDKVGQSFEVKVPLKSRALENDVGIYITEGQGIFKLTKVVTLSPRFIVRNNLELPVSIRCVGASNVTQLLSSKVEPIYDVPKTEPKQLVVGFGDNSSWSAPFNINDVGELYVRVKRLDSVAHRLLRVVISTENASIFINIMDAKDLWPYSIRNFSDFEFLVYQSDPNMSIDGTRSSRDPFKPTFYKVPPKSAMPYAWDYPAAEVKELVLRCGNRERFVQLAEIGTLYPMKLSQNISTSTERPSIVDLNVVAEGPVQSLVISNYDAKTSLYQLKSNPSSRNVGGLGGGSSSSSTEDFETNIKDENYYTSIIFNFEGMGISLINAECKEISYVTVRGAELHYNESDIYQNLAMKIKWIQADNQLYPAIFPIIVYPTVVPKSRKEMDKHPAFSVGISRVKDNAHGVTYIKLATVLLQEMSIEIDEDMLTALLEFSRLPEASWNSPKIDNLWSENVEIPEPPEVRTRDDFYFELLHLQPLQFNFSFVRSENAEEGDASASGNPITLAVNALTMAIGNVKDAPIRLSALILENLRTPLPYLQQNIEEHYKQAFLYQWYKVLGSADVIGNPVGLFNNISSGVMDIFYEPYQGYIMTDRPQELGIGLAKGGLSFLKKSVFGFSDSVSRFTNSMAKGLTAASMDKSFQEKRRQTRQKNKPNHPFGGFATGTSSLFEGITSGVAGLAMAPIEGASKEGAAGFFKGLGRGLIGLPTKTATGVLDFANDVSEGIKKTTTAFDTEGLDRVRLPRSVCYDGCVTRYSEREAQGQFWLKTCEGGKYAREKYLAHVMLHGNEHACIVSMSRILIVAVADLTVDWQILYEKIGNITLESTGLRITQIKKSEPERFISIPDQVDQKFLYRNIAIAVNEYNKHCIVCL</sequence>
<feature type="domain" description="Vacuolar protein sorting-associated protein 13 VPS13 adaptor binding" evidence="7">
    <location>
        <begin position="1934"/>
        <end position="2522"/>
    </location>
</feature>
<evidence type="ECO:0000259" key="5">
    <source>
        <dbReference type="Pfam" id="PF12624"/>
    </source>
</evidence>
<feature type="domain" description="Chorein N-terminal" evidence="5">
    <location>
        <begin position="1"/>
        <end position="888"/>
    </location>
</feature>
<dbReference type="PANTHER" id="PTHR16166:SF93">
    <property type="entry name" value="INTERMEMBRANE LIPID TRANSFER PROTEIN VPS13"/>
    <property type="match status" value="1"/>
</dbReference>
<dbReference type="GeneID" id="62196930"/>
<name>A0A875SB35_EENNA</name>
<comment type="similarity">
    <text evidence="1">Belongs to the VPS13 family.</text>
</comment>
<dbReference type="GO" id="GO:0045324">
    <property type="term" value="P:late endosome to vacuole transport"/>
    <property type="evidence" value="ECO:0007669"/>
    <property type="project" value="TreeGrafter"/>
</dbReference>
<feature type="domain" description="Intermembrane lipid transfer protein VPS13-like C-terminal" evidence="8">
    <location>
        <begin position="3057"/>
        <end position="3164"/>
    </location>
</feature>